<feature type="chain" id="PRO_5004711056" evidence="1">
    <location>
        <begin position="22"/>
        <end position="123"/>
    </location>
</feature>
<dbReference type="Gene3D" id="2.60.40.10">
    <property type="entry name" value="Immunoglobulins"/>
    <property type="match status" value="1"/>
</dbReference>
<evidence type="ECO:0000256" key="1">
    <source>
        <dbReference type="SAM" id="SignalP"/>
    </source>
</evidence>
<dbReference type="SUPFAM" id="SSF49313">
    <property type="entry name" value="Cadherin-like"/>
    <property type="match status" value="1"/>
</dbReference>
<dbReference type="InterPro" id="IPR013783">
    <property type="entry name" value="Ig-like_fold"/>
</dbReference>
<accession>V2WL66</accession>
<dbReference type="GO" id="GO:0005509">
    <property type="term" value="F:calcium ion binding"/>
    <property type="evidence" value="ECO:0007669"/>
    <property type="project" value="InterPro"/>
</dbReference>
<dbReference type="Pfam" id="PF05345">
    <property type="entry name" value="He_PIG"/>
    <property type="match status" value="1"/>
</dbReference>
<keyword evidence="3" id="KW-1185">Reference proteome</keyword>
<evidence type="ECO:0000313" key="3">
    <source>
        <dbReference type="Proteomes" id="UP000017559"/>
    </source>
</evidence>
<sequence>MFFLRSFCLLGIAFASTFTSAKVFEQYSLDNQLPLIPRVGQFFNWTISPSTFTSDCGSIAHYTTSLLPSWATFDPTTRSLYGTPSEEDIGTTDVVIKAYDVSNEPASSWCNLYVTMTENDGVE</sequence>
<dbReference type="Proteomes" id="UP000017559">
    <property type="component" value="Unassembled WGS sequence"/>
</dbReference>
<gene>
    <name evidence="2" type="ORF">Moror_8472</name>
</gene>
<proteinExistence type="predicted"/>
<name>V2WL66_MONRO</name>
<dbReference type="GO" id="GO:0016020">
    <property type="term" value="C:membrane"/>
    <property type="evidence" value="ECO:0007669"/>
    <property type="project" value="InterPro"/>
</dbReference>
<dbReference type="EMBL" id="AWSO01002580">
    <property type="protein sequence ID" value="ESK81276.1"/>
    <property type="molecule type" value="Genomic_DNA"/>
</dbReference>
<dbReference type="InterPro" id="IPR015919">
    <property type="entry name" value="Cadherin-like_sf"/>
</dbReference>
<keyword evidence="1" id="KW-0732">Signal</keyword>
<dbReference type="OrthoDB" id="414243at2759"/>
<dbReference type="HOGENOM" id="CLU_2015864_0_0_1"/>
<dbReference type="KEGG" id="mrr:Moror_8472"/>
<protein>
    <submittedName>
        <fullName evidence="2">Bud site selection protein</fullName>
    </submittedName>
</protein>
<comment type="caution">
    <text evidence="2">The sequence shown here is derived from an EMBL/GenBank/DDBJ whole genome shotgun (WGS) entry which is preliminary data.</text>
</comment>
<organism evidence="2 3">
    <name type="scientific">Moniliophthora roreri (strain MCA 2997)</name>
    <name type="common">Cocoa frosty pod rot fungus</name>
    <name type="synonym">Crinipellis roreri</name>
    <dbReference type="NCBI Taxonomy" id="1381753"/>
    <lineage>
        <taxon>Eukaryota</taxon>
        <taxon>Fungi</taxon>
        <taxon>Dikarya</taxon>
        <taxon>Basidiomycota</taxon>
        <taxon>Agaricomycotina</taxon>
        <taxon>Agaricomycetes</taxon>
        <taxon>Agaricomycetidae</taxon>
        <taxon>Agaricales</taxon>
        <taxon>Marasmiineae</taxon>
        <taxon>Marasmiaceae</taxon>
        <taxon>Moniliophthora</taxon>
    </lineage>
</organism>
<evidence type="ECO:0000313" key="2">
    <source>
        <dbReference type="EMBL" id="ESK81276.1"/>
    </source>
</evidence>
<dbReference type="AlphaFoldDB" id="V2WL66"/>
<feature type="signal peptide" evidence="1">
    <location>
        <begin position="1"/>
        <end position="21"/>
    </location>
</feature>
<reference evidence="2 3" key="1">
    <citation type="journal article" date="2014" name="BMC Genomics">
        <title>Genome and secretome analysis of the hemibiotrophic fungal pathogen, Moniliophthora roreri, which causes frosty pod rot disease of cacao: mechanisms of the biotrophic and necrotrophic phases.</title>
        <authorList>
            <person name="Meinhardt L.W."/>
            <person name="Costa G.G.L."/>
            <person name="Thomazella D.P.T."/>
            <person name="Teixeira P.J.P.L."/>
            <person name="Carazzolle M.F."/>
            <person name="Schuster S.C."/>
            <person name="Carlson J.E."/>
            <person name="Guiltinan M.J."/>
            <person name="Mieczkowski P."/>
            <person name="Farmer A."/>
            <person name="Ramaraj T."/>
            <person name="Crozier J."/>
            <person name="Davis R.E."/>
            <person name="Shao J."/>
            <person name="Melnick R.L."/>
            <person name="Pereira G.A.G."/>
            <person name="Bailey B.A."/>
        </authorList>
    </citation>
    <scope>NUCLEOTIDE SEQUENCE [LARGE SCALE GENOMIC DNA]</scope>
    <source>
        <strain evidence="2 3">MCA 2997</strain>
    </source>
</reference>